<reference evidence="3" key="1">
    <citation type="journal article" date="2020" name="New Phytol.">
        <title>Comparative genomics reveals dynamic genome evolution in host specialist ectomycorrhizal fungi.</title>
        <authorList>
            <person name="Lofgren L.A."/>
            <person name="Nguyen N.H."/>
            <person name="Vilgalys R."/>
            <person name="Ruytinx J."/>
            <person name="Liao H.L."/>
            <person name="Branco S."/>
            <person name="Kuo A."/>
            <person name="LaButti K."/>
            <person name="Lipzen A."/>
            <person name="Andreopoulos W."/>
            <person name="Pangilinan J."/>
            <person name="Riley R."/>
            <person name="Hundley H."/>
            <person name="Na H."/>
            <person name="Barry K."/>
            <person name="Grigoriev I.V."/>
            <person name="Stajich J.E."/>
            <person name="Kennedy P.G."/>
        </authorList>
    </citation>
    <scope>NUCLEOTIDE SEQUENCE</scope>
    <source>
        <strain evidence="3">FC203</strain>
    </source>
</reference>
<feature type="region of interest" description="Disordered" evidence="2">
    <location>
        <begin position="1"/>
        <end position="23"/>
    </location>
</feature>
<feature type="region of interest" description="Disordered" evidence="2">
    <location>
        <begin position="398"/>
        <end position="471"/>
    </location>
</feature>
<protein>
    <submittedName>
        <fullName evidence="3">Uncharacterized protein</fullName>
    </submittedName>
</protein>
<proteinExistence type="predicted"/>
<dbReference type="RefSeq" id="XP_041224397.1">
    <property type="nucleotide sequence ID" value="XM_041367276.1"/>
</dbReference>
<keyword evidence="4" id="KW-1185">Reference proteome</keyword>
<comment type="caution">
    <text evidence="3">The sequence shown here is derived from an EMBL/GenBank/DDBJ whole genome shotgun (WGS) entry which is preliminary data.</text>
</comment>
<evidence type="ECO:0000313" key="3">
    <source>
        <dbReference type="EMBL" id="KAG1898821.1"/>
    </source>
</evidence>
<evidence type="ECO:0000256" key="2">
    <source>
        <dbReference type="SAM" id="MobiDB-lite"/>
    </source>
</evidence>
<dbReference type="EMBL" id="JABBWK010000036">
    <property type="protein sequence ID" value="KAG1898821.1"/>
    <property type="molecule type" value="Genomic_DNA"/>
</dbReference>
<evidence type="ECO:0000256" key="1">
    <source>
        <dbReference type="SAM" id="Coils"/>
    </source>
</evidence>
<organism evidence="3 4">
    <name type="scientific">Suillus fuscotomentosus</name>
    <dbReference type="NCBI Taxonomy" id="1912939"/>
    <lineage>
        <taxon>Eukaryota</taxon>
        <taxon>Fungi</taxon>
        <taxon>Dikarya</taxon>
        <taxon>Basidiomycota</taxon>
        <taxon>Agaricomycotina</taxon>
        <taxon>Agaricomycetes</taxon>
        <taxon>Agaricomycetidae</taxon>
        <taxon>Boletales</taxon>
        <taxon>Suillineae</taxon>
        <taxon>Suillaceae</taxon>
        <taxon>Suillus</taxon>
    </lineage>
</organism>
<evidence type="ECO:0000313" key="4">
    <source>
        <dbReference type="Proteomes" id="UP001195769"/>
    </source>
</evidence>
<dbReference type="InterPro" id="IPR046521">
    <property type="entry name" value="DUF6698"/>
</dbReference>
<dbReference type="AlphaFoldDB" id="A0AAD4E352"/>
<name>A0AAD4E352_9AGAM</name>
<dbReference type="GeneID" id="64661574"/>
<keyword evidence="1" id="KW-0175">Coiled coil</keyword>
<gene>
    <name evidence="3" type="ORF">F5891DRAFT_1190302</name>
</gene>
<feature type="compositionally biased region" description="Basic and acidic residues" evidence="2">
    <location>
        <begin position="1"/>
        <end position="16"/>
    </location>
</feature>
<dbReference type="Proteomes" id="UP001195769">
    <property type="component" value="Unassembled WGS sequence"/>
</dbReference>
<sequence length="471" mass="52179">MSDIRNHHLNSSEDMSHVTMSTTHLSDTESDFDVLGGDPEHISIPGPSASKGELLETLKALQVQMQRLQAENKSIKEENKTLHADKPKWKRCADTQHEFSVHEDTITIYAHKYDMMVEMFPSSELLNKKRPASPTAFDSSERYVTAAMEESAFLDELYRHFPESLHKVMESSYFSDLVLKSIPNACANEIKKLHGVTGDIFGLPAKYFTNPQYDRASVPEIRQLLGITSTSNVVYKTFPPVLFPKLIEDKSLKTMFGNWELLARILKASLCGVASLHQESSGGGAHTNSLKWSVHQIMPGSIVWAAVIVIFLLSPDTEFSSSGTGKKSNICYWNLFHLYKKVLVTKWATKCIATIVTSINHYIFKAAKASAFDSAEQDDHADAINRALAVLDMDSDSESDAELHNPVEDPNLTEPDATTSTKAGDSELQDSHVSDPDILGATVDEGGEKREGGRQQLLEAQFVEDGLANSQ</sequence>
<dbReference type="Pfam" id="PF20414">
    <property type="entry name" value="DUF6698"/>
    <property type="match status" value="1"/>
</dbReference>
<feature type="coiled-coil region" evidence="1">
    <location>
        <begin position="51"/>
        <end position="85"/>
    </location>
</feature>
<accession>A0AAD4E352</accession>